<name>A0A2H1WEE1_SPOFR</name>
<reference evidence="1" key="1">
    <citation type="submission" date="2016-07" db="EMBL/GenBank/DDBJ databases">
        <authorList>
            <person name="Bretaudeau A."/>
        </authorList>
    </citation>
    <scope>NUCLEOTIDE SEQUENCE</scope>
    <source>
        <strain evidence="1">Rice</strain>
        <tissue evidence="1">Whole body</tissue>
    </source>
</reference>
<gene>
    <name evidence="1" type="ORF">SFRICE_030476</name>
</gene>
<sequence length="187" mass="20528">MYDSLVGRVVASATAEQGVSGSIPGLDERLGGLHDVAASAHAAHDEESLCDSKLVELSTINISDRRSFIHGSRDTLPYQIKYYCGATKTEESHLLEFAEDYGTFFFKNGLASNAPVTLLVLRVSMGGADNLSQNREEEIEIHSATVAARVLQNAAPKYAYCADYDISRDLFKIEMWKIFQGTLQKST</sequence>
<organism evidence="1">
    <name type="scientific">Spodoptera frugiperda</name>
    <name type="common">Fall armyworm</name>
    <dbReference type="NCBI Taxonomy" id="7108"/>
    <lineage>
        <taxon>Eukaryota</taxon>
        <taxon>Metazoa</taxon>
        <taxon>Ecdysozoa</taxon>
        <taxon>Arthropoda</taxon>
        <taxon>Hexapoda</taxon>
        <taxon>Insecta</taxon>
        <taxon>Pterygota</taxon>
        <taxon>Neoptera</taxon>
        <taxon>Endopterygota</taxon>
        <taxon>Lepidoptera</taxon>
        <taxon>Glossata</taxon>
        <taxon>Ditrysia</taxon>
        <taxon>Noctuoidea</taxon>
        <taxon>Noctuidae</taxon>
        <taxon>Amphipyrinae</taxon>
        <taxon>Spodoptera</taxon>
    </lineage>
</organism>
<dbReference type="EMBL" id="ODYU01008050">
    <property type="protein sequence ID" value="SOQ51326.1"/>
    <property type="molecule type" value="Genomic_DNA"/>
</dbReference>
<dbReference type="AlphaFoldDB" id="A0A2H1WEE1"/>
<evidence type="ECO:0000313" key="1">
    <source>
        <dbReference type="EMBL" id="SOQ51326.1"/>
    </source>
</evidence>
<proteinExistence type="predicted"/>
<accession>A0A2H1WEE1</accession>
<protein>
    <submittedName>
        <fullName evidence="1">SFRICE_030476</fullName>
    </submittedName>
</protein>